<dbReference type="Proteomes" id="UP000799118">
    <property type="component" value="Unassembled WGS sequence"/>
</dbReference>
<feature type="region of interest" description="Disordered" evidence="1">
    <location>
        <begin position="1"/>
        <end position="24"/>
    </location>
</feature>
<name>A0A6A4HVR1_9AGAR</name>
<reference evidence="2" key="1">
    <citation type="journal article" date="2019" name="Environ. Microbiol.">
        <title>Fungal ecological strategies reflected in gene transcription - a case study of two litter decomposers.</title>
        <authorList>
            <person name="Barbi F."/>
            <person name="Kohler A."/>
            <person name="Barry K."/>
            <person name="Baskaran P."/>
            <person name="Daum C."/>
            <person name="Fauchery L."/>
            <person name="Ihrmark K."/>
            <person name="Kuo A."/>
            <person name="LaButti K."/>
            <person name="Lipzen A."/>
            <person name="Morin E."/>
            <person name="Grigoriev I.V."/>
            <person name="Henrissat B."/>
            <person name="Lindahl B."/>
            <person name="Martin F."/>
        </authorList>
    </citation>
    <scope>NUCLEOTIDE SEQUENCE</scope>
    <source>
        <strain evidence="2">JB14</strain>
    </source>
</reference>
<evidence type="ECO:0000313" key="2">
    <source>
        <dbReference type="EMBL" id="KAE9400715.1"/>
    </source>
</evidence>
<gene>
    <name evidence="2" type="ORF">BT96DRAFT_640259</name>
</gene>
<dbReference type="OrthoDB" id="3235759at2759"/>
<protein>
    <submittedName>
        <fullName evidence="2">Uncharacterized protein</fullName>
    </submittedName>
</protein>
<evidence type="ECO:0000313" key="3">
    <source>
        <dbReference type="Proteomes" id="UP000799118"/>
    </source>
</evidence>
<keyword evidence="3" id="KW-1185">Reference proteome</keyword>
<sequence length="267" mass="30091">MQRSVSSTCPSPTTSSSPPLSRTSSYTDISIEISHSSDVLNAQYTVGVMQGSLDALQDVLQNLTDQTLYPGLTENSKLSKELAEIRKGLESVDVKHAYGQEEIGLLMDKLMKEQAIDELRGQVNKEITLNMDKLVKEEVEAYLQNTIPLNLQQDVQKSKKELDEVSRELHNSESKRMNALLREKNRHEPIHTIFRSNGTVSEHFPKTLEDLFNIDASTCKALVSDYDIESPDGTSKDGNLNRFMQFCGVQFQMVRRGNSTKRVAFEM</sequence>
<dbReference type="AlphaFoldDB" id="A0A6A4HVR1"/>
<proteinExistence type="predicted"/>
<dbReference type="EMBL" id="ML769454">
    <property type="protein sequence ID" value="KAE9400715.1"/>
    <property type="molecule type" value="Genomic_DNA"/>
</dbReference>
<organism evidence="2 3">
    <name type="scientific">Gymnopus androsaceus JB14</name>
    <dbReference type="NCBI Taxonomy" id="1447944"/>
    <lineage>
        <taxon>Eukaryota</taxon>
        <taxon>Fungi</taxon>
        <taxon>Dikarya</taxon>
        <taxon>Basidiomycota</taxon>
        <taxon>Agaricomycotina</taxon>
        <taxon>Agaricomycetes</taxon>
        <taxon>Agaricomycetidae</taxon>
        <taxon>Agaricales</taxon>
        <taxon>Marasmiineae</taxon>
        <taxon>Omphalotaceae</taxon>
        <taxon>Gymnopus</taxon>
    </lineage>
</organism>
<accession>A0A6A4HVR1</accession>
<evidence type="ECO:0000256" key="1">
    <source>
        <dbReference type="SAM" id="MobiDB-lite"/>
    </source>
</evidence>